<keyword evidence="4" id="KW-1185">Reference proteome</keyword>
<evidence type="ECO:0008006" key="5">
    <source>
        <dbReference type="Google" id="ProtNLM"/>
    </source>
</evidence>
<feature type="chain" id="PRO_5036021412" description="DUF2147 domain-containing protein" evidence="1">
    <location>
        <begin position="23"/>
        <end position="161"/>
    </location>
</feature>
<protein>
    <recommendedName>
        <fullName evidence="5">DUF2147 domain-containing protein</fullName>
    </recommendedName>
</protein>
<dbReference type="Proteomes" id="UP000199561">
    <property type="component" value="Unassembled WGS sequence"/>
</dbReference>
<organism evidence="3 4">
    <name type="scientific">Nitrosomonas nitrosa</name>
    <dbReference type="NCBI Taxonomy" id="52442"/>
    <lineage>
        <taxon>Bacteria</taxon>
        <taxon>Pseudomonadati</taxon>
        <taxon>Pseudomonadota</taxon>
        <taxon>Betaproteobacteria</taxon>
        <taxon>Nitrosomonadales</taxon>
        <taxon>Nitrosomonadaceae</taxon>
        <taxon>Nitrosomonas</taxon>
    </lineage>
</organism>
<dbReference type="AlphaFoldDB" id="A0A1I4KS52"/>
<keyword evidence="1" id="KW-0732">Signal</keyword>
<feature type="signal peptide" evidence="1">
    <location>
        <begin position="1"/>
        <end position="22"/>
    </location>
</feature>
<dbReference type="EMBL" id="FOUF01000001">
    <property type="protein sequence ID" value="SFL81436.1"/>
    <property type="molecule type" value="Genomic_DNA"/>
</dbReference>
<name>A0A1I4KS52_9PROT</name>
<evidence type="ECO:0000256" key="1">
    <source>
        <dbReference type="SAM" id="SignalP"/>
    </source>
</evidence>
<reference evidence="3 4" key="1">
    <citation type="submission" date="2016-10" db="EMBL/GenBank/DDBJ databases">
        <authorList>
            <person name="de Groot N.N."/>
        </authorList>
    </citation>
    <scope>NUCLEOTIDE SEQUENCE [LARGE SCALE GENOMIC DNA]</scope>
    <source>
        <strain evidence="3 4">Nm146</strain>
    </source>
</reference>
<proteinExistence type="predicted"/>
<dbReference type="STRING" id="52442.SAMN05421880_1019"/>
<gene>
    <name evidence="2" type="ORF">NMYAN_40145</name>
    <name evidence="3" type="ORF">SAMN05421880_1019</name>
</gene>
<dbReference type="EMBL" id="CAJNAP010000034">
    <property type="protein sequence ID" value="CAE6512611.1"/>
    <property type="molecule type" value="Genomic_DNA"/>
</dbReference>
<evidence type="ECO:0000313" key="2">
    <source>
        <dbReference type="EMBL" id="CAE6512611.1"/>
    </source>
</evidence>
<dbReference type="RefSeq" id="WP_090665513.1">
    <property type="nucleotide sequence ID" value="NZ_CAJNAP010000034.1"/>
</dbReference>
<evidence type="ECO:0000313" key="4">
    <source>
        <dbReference type="Proteomes" id="UP000199561"/>
    </source>
</evidence>
<accession>A0A1I4KS52</accession>
<evidence type="ECO:0000313" key="3">
    <source>
        <dbReference type="EMBL" id="SFL81436.1"/>
    </source>
</evidence>
<reference evidence="2" key="2">
    <citation type="submission" date="2021-02" db="EMBL/GenBank/DDBJ databases">
        <authorList>
            <person name="Han P."/>
        </authorList>
    </citation>
    <scope>NUCLEOTIDE SEQUENCE</scope>
    <source>
        <strain evidence="2">Nitrosomonas nitrosa 18-3D</strain>
    </source>
</reference>
<dbReference type="Proteomes" id="UP000601736">
    <property type="component" value="Unassembled WGS sequence"/>
</dbReference>
<sequence>MFKYFIKLALLVLLILPLAALAEEERDLSFIDGIWQSYGPVPGAIEDGVIEPLNRYYSLHYDKNSQTLVFVDLPTIDEQDIPVLMASFIGKEEKDPGSGTKYFGLDMVAYDEVIGTSKEYPYHRLHVIFHSETEAEVIRWSPLIMFADGNWIMRKIFKHKH</sequence>